<dbReference type="Pfam" id="PF00166">
    <property type="entry name" value="Cpn10"/>
    <property type="match status" value="1"/>
</dbReference>
<dbReference type="HAMAP" id="MF_00580">
    <property type="entry name" value="CH10"/>
    <property type="match status" value="1"/>
</dbReference>
<evidence type="ECO:0000313" key="6">
    <source>
        <dbReference type="Proteomes" id="UP000803884"/>
    </source>
</evidence>
<keyword evidence="6" id="KW-1185">Reference proteome</keyword>
<name>A0AB34KXC6_9PEZI</name>
<protein>
    <submittedName>
        <fullName evidence="5">Uncharacterized protein</fullName>
    </submittedName>
</protein>
<evidence type="ECO:0000256" key="3">
    <source>
        <dbReference type="ARBA" id="ARBA00056825"/>
    </source>
</evidence>
<proteinExistence type="inferred from homology"/>
<dbReference type="SUPFAM" id="SSF50129">
    <property type="entry name" value="GroES-like"/>
    <property type="match status" value="1"/>
</dbReference>
<dbReference type="GO" id="GO:0044183">
    <property type="term" value="F:protein folding chaperone"/>
    <property type="evidence" value="ECO:0007669"/>
    <property type="project" value="InterPro"/>
</dbReference>
<dbReference type="GO" id="GO:0005759">
    <property type="term" value="C:mitochondrial matrix"/>
    <property type="evidence" value="ECO:0007669"/>
    <property type="project" value="TreeGrafter"/>
</dbReference>
<evidence type="ECO:0000256" key="2">
    <source>
        <dbReference type="ARBA" id="ARBA00023186"/>
    </source>
</evidence>
<comment type="similarity">
    <text evidence="1 4">Belongs to the GroES chaperonin family.</text>
</comment>
<dbReference type="PROSITE" id="PS00681">
    <property type="entry name" value="CHAPERONINS_CPN10"/>
    <property type="match status" value="1"/>
</dbReference>
<dbReference type="RefSeq" id="XP_069231063.1">
    <property type="nucleotide sequence ID" value="XM_069372032.1"/>
</dbReference>
<dbReference type="FunFam" id="2.30.33.40:FF:000002">
    <property type="entry name" value="10 kDa chaperonin, mitochondrial"/>
    <property type="match status" value="1"/>
</dbReference>
<evidence type="ECO:0000256" key="1">
    <source>
        <dbReference type="ARBA" id="ARBA00006975"/>
    </source>
</evidence>
<dbReference type="GO" id="GO:0046872">
    <property type="term" value="F:metal ion binding"/>
    <property type="evidence" value="ECO:0007669"/>
    <property type="project" value="TreeGrafter"/>
</dbReference>
<evidence type="ECO:0000256" key="4">
    <source>
        <dbReference type="RuleBase" id="RU003479"/>
    </source>
</evidence>
<dbReference type="PRINTS" id="PR00297">
    <property type="entry name" value="CHAPERONIN10"/>
</dbReference>
<keyword evidence="2 4" id="KW-0143">Chaperone</keyword>
<dbReference type="AlphaFoldDB" id="A0AB34KXC6"/>
<evidence type="ECO:0000313" key="5">
    <source>
        <dbReference type="EMBL" id="KAL1587958.1"/>
    </source>
</evidence>
<comment type="function">
    <text evidence="3">Eukaryotic CPN10 homolog which is essential for mitochondrial protein biogenesis, together with CPN60. Binds to CPN60 in the presence of Mg-ATP and suppresses the ATPase activity of the latter.</text>
</comment>
<dbReference type="GeneID" id="96004870"/>
<reference evidence="5 6" key="1">
    <citation type="journal article" date="2020" name="Microbiol. Resour. Announc.">
        <title>Draft Genome Sequence of a Cladosporium Species Isolated from the Mesophotic Ascidian Didemnum maculosum.</title>
        <authorList>
            <person name="Gioti A."/>
            <person name="Siaperas R."/>
            <person name="Nikolaivits E."/>
            <person name="Le Goff G."/>
            <person name="Ouazzani J."/>
            <person name="Kotoulas G."/>
            <person name="Topakas E."/>
        </authorList>
    </citation>
    <scope>NUCLEOTIDE SEQUENCE [LARGE SCALE GENOMIC DNA]</scope>
    <source>
        <strain evidence="5 6">TM138-S3</strain>
    </source>
</reference>
<dbReference type="PANTHER" id="PTHR10772:SF0">
    <property type="entry name" value="10 KDA HEAT SHOCK PROTEIN, MITOCHONDRIAL"/>
    <property type="match status" value="1"/>
</dbReference>
<dbReference type="EMBL" id="JAAQHG020000008">
    <property type="protein sequence ID" value="KAL1587958.1"/>
    <property type="molecule type" value="Genomic_DNA"/>
</dbReference>
<dbReference type="SMART" id="SM00883">
    <property type="entry name" value="Cpn10"/>
    <property type="match status" value="1"/>
</dbReference>
<dbReference type="InterPro" id="IPR020818">
    <property type="entry name" value="Chaperonin_GroES"/>
</dbReference>
<dbReference type="GO" id="GO:0005524">
    <property type="term" value="F:ATP binding"/>
    <property type="evidence" value="ECO:0007669"/>
    <property type="project" value="InterPro"/>
</dbReference>
<accession>A0AB34KXC6</accession>
<sequence>MSMLKNIKSLAPLLDRVLVQRMKAETKTSSGIFLPDSAVKELNEAKVLAVGPGLQDKDGKRIPLGVQAGDKVLIPQFGGSPIKVGEEEYSLFRDHELLAKINE</sequence>
<dbReference type="GO" id="GO:0051082">
    <property type="term" value="F:unfolded protein binding"/>
    <property type="evidence" value="ECO:0007669"/>
    <property type="project" value="TreeGrafter"/>
</dbReference>
<dbReference type="GO" id="GO:0051087">
    <property type="term" value="F:protein-folding chaperone binding"/>
    <property type="evidence" value="ECO:0007669"/>
    <property type="project" value="TreeGrafter"/>
</dbReference>
<comment type="caution">
    <text evidence="5">The sequence shown here is derived from an EMBL/GenBank/DDBJ whole genome shotgun (WGS) entry which is preliminary data.</text>
</comment>
<gene>
    <name evidence="5" type="ORF">WHR41_03426</name>
</gene>
<dbReference type="InterPro" id="IPR037124">
    <property type="entry name" value="Chaperonin_GroES_sf"/>
</dbReference>
<dbReference type="InterPro" id="IPR018369">
    <property type="entry name" value="Chaprnonin_Cpn10_CS"/>
</dbReference>
<dbReference type="PANTHER" id="PTHR10772">
    <property type="entry name" value="10 KDA HEAT SHOCK PROTEIN"/>
    <property type="match status" value="1"/>
</dbReference>
<dbReference type="Proteomes" id="UP000803884">
    <property type="component" value="Unassembled WGS sequence"/>
</dbReference>
<dbReference type="Gene3D" id="2.30.33.40">
    <property type="entry name" value="GroES chaperonin"/>
    <property type="match status" value="1"/>
</dbReference>
<dbReference type="CDD" id="cd00320">
    <property type="entry name" value="cpn10"/>
    <property type="match status" value="1"/>
</dbReference>
<dbReference type="InterPro" id="IPR011032">
    <property type="entry name" value="GroES-like_sf"/>
</dbReference>
<organism evidence="5 6">
    <name type="scientific">Cladosporium halotolerans</name>
    <dbReference type="NCBI Taxonomy" id="1052096"/>
    <lineage>
        <taxon>Eukaryota</taxon>
        <taxon>Fungi</taxon>
        <taxon>Dikarya</taxon>
        <taxon>Ascomycota</taxon>
        <taxon>Pezizomycotina</taxon>
        <taxon>Dothideomycetes</taxon>
        <taxon>Dothideomycetidae</taxon>
        <taxon>Cladosporiales</taxon>
        <taxon>Cladosporiaceae</taxon>
        <taxon>Cladosporium</taxon>
    </lineage>
</organism>